<evidence type="ECO:0000313" key="2">
    <source>
        <dbReference type="Proteomes" id="UP000182409"/>
    </source>
</evidence>
<evidence type="ECO:0000313" key="1">
    <source>
        <dbReference type="EMBL" id="SEB41806.1"/>
    </source>
</evidence>
<organism evidence="1 2">
    <name type="scientific">Terriglobus roseus</name>
    <dbReference type="NCBI Taxonomy" id="392734"/>
    <lineage>
        <taxon>Bacteria</taxon>
        <taxon>Pseudomonadati</taxon>
        <taxon>Acidobacteriota</taxon>
        <taxon>Terriglobia</taxon>
        <taxon>Terriglobales</taxon>
        <taxon>Acidobacteriaceae</taxon>
        <taxon>Terriglobus</taxon>
    </lineage>
</organism>
<proteinExistence type="predicted"/>
<dbReference type="AlphaFoldDB" id="A0A1H4J776"/>
<accession>A0A1H4J776</accession>
<reference evidence="1 2" key="1">
    <citation type="submission" date="2016-10" db="EMBL/GenBank/DDBJ databases">
        <authorList>
            <person name="de Groot N.N."/>
        </authorList>
    </citation>
    <scope>NUCLEOTIDE SEQUENCE [LARGE SCALE GENOMIC DNA]</scope>
    <source>
        <strain evidence="1 2">AB35.6</strain>
    </source>
</reference>
<sequence length="171" mass="18374">MLGFSGVLMKLPTAVVFFLLTLSPSQVRGAGGASDPFLGTWILEPELSHYPGKTCPREMTIEMTREARGVHYHSHTQPMAGEPFDVDYTADYDGKPAMVTGSKSILLPVSLQRDGAAVIATYRNAFQVAATSKRTLSDDGRTMTITTISSDSTGVSVTNVGVYRRTATPTP</sequence>
<gene>
    <name evidence="1" type="ORF">SAMN05443244_0397</name>
</gene>
<dbReference type="EMBL" id="FNSD01000001">
    <property type="protein sequence ID" value="SEB41806.1"/>
    <property type="molecule type" value="Genomic_DNA"/>
</dbReference>
<name>A0A1H4J776_9BACT</name>
<dbReference type="Proteomes" id="UP000182409">
    <property type="component" value="Unassembled WGS sequence"/>
</dbReference>
<protein>
    <submittedName>
        <fullName evidence="1">Uncharacterized protein</fullName>
    </submittedName>
</protein>